<dbReference type="InterPro" id="IPR037090">
    <property type="entry name" value="57_glycoside_trans_central"/>
</dbReference>
<dbReference type="AlphaFoldDB" id="A0A146G516"/>
<evidence type="ECO:0000256" key="4">
    <source>
        <dbReference type="PIRSR" id="PIRSR640042-2"/>
    </source>
</evidence>
<feature type="binding site" evidence="4">
    <location>
        <position position="259"/>
    </location>
    <ligand>
        <name>substrate</name>
    </ligand>
</feature>
<protein>
    <submittedName>
        <fullName evidence="8">1,4-alpha-glucan branching enzyme</fullName>
    </submittedName>
</protein>
<dbReference type="InterPro" id="IPR015293">
    <property type="entry name" value="BE_C"/>
</dbReference>
<dbReference type="InterPro" id="IPR028995">
    <property type="entry name" value="Glyco_hydro_57/38_cen_sf"/>
</dbReference>
<dbReference type="PANTHER" id="PTHR41695:SF1">
    <property type="entry name" value="1,4-ALPHA-GLUCAN BRANCHING ENZYME TK1436"/>
    <property type="match status" value="1"/>
</dbReference>
<feature type="domain" description="Glycoside hydrolase family 57 N-terminal" evidence="6">
    <location>
        <begin position="7"/>
        <end position="385"/>
    </location>
</feature>
<accession>A0A146G516</accession>
<organism evidence="8 9">
    <name type="scientific">Terrimicrobium sacchariphilum</name>
    <dbReference type="NCBI Taxonomy" id="690879"/>
    <lineage>
        <taxon>Bacteria</taxon>
        <taxon>Pseudomonadati</taxon>
        <taxon>Verrucomicrobiota</taxon>
        <taxon>Terrimicrobiia</taxon>
        <taxon>Terrimicrobiales</taxon>
        <taxon>Terrimicrobiaceae</taxon>
        <taxon>Terrimicrobium</taxon>
    </lineage>
</organism>
<dbReference type="STRING" id="690879.TSACC_2501"/>
<dbReference type="SUPFAM" id="SSF88713">
    <property type="entry name" value="Glycoside hydrolase/deacetylase"/>
    <property type="match status" value="1"/>
</dbReference>
<feature type="binding site" evidence="4">
    <location>
        <position position="465"/>
    </location>
    <ligand>
        <name>substrate</name>
    </ligand>
</feature>
<dbReference type="InterPro" id="IPR027291">
    <property type="entry name" value="Glyco_hydro_38_N_sf"/>
</dbReference>
<gene>
    <name evidence="8" type="ORF">TSACC_2501</name>
</gene>
<dbReference type="Gene3D" id="1.20.1430.10">
    <property type="entry name" value="Families 57/38 glycoside transferase, middle domain"/>
    <property type="match status" value="1"/>
</dbReference>
<evidence type="ECO:0000313" key="9">
    <source>
        <dbReference type="Proteomes" id="UP000076023"/>
    </source>
</evidence>
<feature type="domain" description="1,4-alpha-glucan branching enzyme C-terminal" evidence="7">
    <location>
        <begin position="424"/>
        <end position="525"/>
    </location>
</feature>
<dbReference type="CDD" id="cd10792">
    <property type="entry name" value="GH57N_AmyC_like"/>
    <property type="match status" value="1"/>
</dbReference>
<dbReference type="InterPro" id="IPR004300">
    <property type="entry name" value="Glyco_hydro_57_N"/>
</dbReference>
<dbReference type="Proteomes" id="UP000076023">
    <property type="component" value="Unassembled WGS sequence"/>
</dbReference>
<keyword evidence="9" id="KW-1185">Reference proteome</keyword>
<dbReference type="RefSeq" id="WP_075077955.1">
    <property type="nucleotide sequence ID" value="NZ_BDCO01000002.1"/>
</dbReference>
<comment type="similarity">
    <text evidence="1 5">Belongs to the glycosyl hydrolase 57 family.</text>
</comment>
<dbReference type="Gene3D" id="3.20.110.10">
    <property type="entry name" value="Glycoside hydrolase 38, N terminal domain"/>
    <property type="match status" value="1"/>
</dbReference>
<dbReference type="SUPFAM" id="SSF88688">
    <property type="entry name" value="Families 57/38 glycoside transferase middle domain"/>
    <property type="match status" value="1"/>
</dbReference>
<feature type="binding site" evidence="4">
    <location>
        <position position="242"/>
    </location>
    <ligand>
        <name>substrate</name>
    </ligand>
</feature>
<reference evidence="9" key="1">
    <citation type="journal article" date="2017" name="Genome Announc.">
        <title>Draft Genome Sequence of Terrimicrobium sacchariphilum NM-5T, a Facultative Anaerobic Soil Bacterium of the Class Spartobacteria.</title>
        <authorList>
            <person name="Qiu Y.L."/>
            <person name="Tourlousse D.M."/>
            <person name="Matsuura N."/>
            <person name="Ohashi A."/>
            <person name="Sekiguchi Y."/>
        </authorList>
    </citation>
    <scope>NUCLEOTIDE SEQUENCE [LARGE SCALE GENOMIC DNA]</scope>
    <source>
        <strain evidence="9">NM-5</strain>
    </source>
</reference>
<evidence type="ECO:0000259" key="6">
    <source>
        <dbReference type="Pfam" id="PF03065"/>
    </source>
</evidence>
<evidence type="ECO:0000256" key="1">
    <source>
        <dbReference type="ARBA" id="ARBA00006821"/>
    </source>
</evidence>
<dbReference type="Pfam" id="PF09210">
    <property type="entry name" value="BE_C"/>
    <property type="match status" value="1"/>
</dbReference>
<feature type="active site" description="Proton donor" evidence="3">
    <location>
        <position position="350"/>
    </location>
</feature>
<feature type="active site" description="Nucleophile" evidence="3">
    <location>
        <position position="190"/>
    </location>
</feature>
<dbReference type="InParanoid" id="A0A146G516"/>
<dbReference type="OrthoDB" id="9803279at2"/>
<evidence type="ECO:0000259" key="7">
    <source>
        <dbReference type="Pfam" id="PF09210"/>
    </source>
</evidence>
<dbReference type="PANTHER" id="PTHR41695">
    <property type="entry name" value="1,4-ALPHA-GLUCAN BRANCHING ENZYME RV3031-RELATED"/>
    <property type="match status" value="1"/>
</dbReference>
<evidence type="ECO:0000256" key="3">
    <source>
        <dbReference type="PIRSR" id="PIRSR640042-1"/>
    </source>
</evidence>
<evidence type="ECO:0000256" key="2">
    <source>
        <dbReference type="ARBA" id="ARBA00023277"/>
    </source>
</evidence>
<proteinExistence type="inferred from homology"/>
<dbReference type="InterPro" id="IPR011330">
    <property type="entry name" value="Glyco_hydro/deAcase_b/a-brl"/>
</dbReference>
<comment type="caution">
    <text evidence="8">The sequence shown here is derived from an EMBL/GenBank/DDBJ whole genome shotgun (WGS) entry which is preliminary data.</text>
</comment>
<dbReference type="InterPro" id="IPR040042">
    <property type="entry name" value="Branching_enz_MT3115-like"/>
</dbReference>
<dbReference type="GO" id="GO:0030979">
    <property type="term" value="P:alpha-glucan biosynthetic process"/>
    <property type="evidence" value="ECO:0007669"/>
    <property type="project" value="InterPro"/>
</dbReference>
<evidence type="ECO:0000256" key="5">
    <source>
        <dbReference type="RuleBase" id="RU361196"/>
    </source>
</evidence>
<sequence>MNPGSLALLLHAHLPFVRHPEHEEFHEEDWLFEAVVETYVPLLKIFRKLVVDKVPFRITLTMTPTLCAMLRDPLLQDRTERYIARGVELSRMEIERTSAEGRLNELARFYHARFLEVQSFYLHDIGRDIVAAFAELQRDGVIEIITCAATHGFLPLMESYPEAMRAQIFIGRDYHRECFGVDPVGIWLPECGYIPGIDRVLKEANIRWFVVDAHGLMYGEPRPRFAIFSPYYTVAGPAVFARDRESSRQVWSAREGYPGDPAYRDFYRDIGKELSEEYLHRVYPEVGHRRFTGIKYHRITGSEHKDLYRRDWAMGAADSHAGHFVQSRVDQMNQLRSVLPVDPIILSPFDAELFGHWWYEGPEFLDLVLRKAVYDQQAFTLTTPSLYLANHPTLQIVAPSPSSWGNKGYWEVWLDQVNSWIYPHLHAAARRMTESARKYARTKSAVRERILAQMARELLLAQSSDWAFLMKTGTAREYAEKRTKDHIMRFIRLYEALGQKTPDQSLLAACESRDNIFPNINWRYYA</sequence>
<dbReference type="EMBL" id="BDCO01000002">
    <property type="protein sequence ID" value="GAT32104.1"/>
    <property type="molecule type" value="Genomic_DNA"/>
</dbReference>
<name>A0A146G516_TERSA</name>
<dbReference type="GO" id="GO:0003844">
    <property type="term" value="F:1,4-alpha-glucan branching enzyme activity"/>
    <property type="evidence" value="ECO:0007669"/>
    <property type="project" value="InterPro"/>
</dbReference>
<evidence type="ECO:0000313" key="8">
    <source>
        <dbReference type="EMBL" id="GAT32104.1"/>
    </source>
</evidence>
<feature type="binding site" evidence="4">
    <location>
        <position position="404"/>
    </location>
    <ligand>
        <name>substrate</name>
    </ligand>
</feature>
<dbReference type="Pfam" id="PF03065">
    <property type="entry name" value="Glyco_hydro_57"/>
    <property type="match status" value="1"/>
</dbReference>
<keyword evidence="2 5" id="KW-0119">Carbohydrate metabolism</keyword>
<dbReference type="GO" id="GO:0005576">
    <property type="term" value="C:extracellular region"/>
    <property type="evidence" value="ECO:0007669"/>
    <property type="project" value="TreeGrafter"/>
</dbReference>